<feature type="domain" description="Chitin-binding type-2" evidence="3">
    <location>
        <begin position="118"/>
        <end position="166"/>
    </location>
</feature>
<accession>A0A7R9KMK3</accession>
<dbReference type="GO" id="GO:0005576">
    <property type="term" value="C:extracellular region"/>
    <property type="evidence" value="ECO:0007669"/>
    <property type="project" value="InterPro"/>
</dbReference>
<dbReference type="SUPFAM" id="SSF57625">
    <property type="entry name" value="Invertebrate chitin-binding proteins"/>
    <property type="match status" value="1"/>
</dbReference>
<name>A0A7R9KMK3_9ACAR</name>
<evidence type="ECO:0000313" key="4">
    <source>
        <dbReference type="EMBL" id="CAD7625910.1"/>
    </source>
</evidence>
<feature type="signal peptide" evidence="2">
    <location>
        <begin position="1"/>
        <end position="16"/>
    </location>
</feature>
<dbReference type="Pfam" id="PF01607">
    <property type="entry name" value="CBM_14"/>
    <property type="match status" value="1"/>
</dbReference>
<dbReference type="Proteomes" id="UP000759131">
    <property type="component" value="Unassembled WGS sequence"/>
</dbReference>
<dbReference type="AlphaFoldDB" id="A0A7R9KMK3"/>
<feature type="chain" id="PRO_5035680173" description="Chitin-binding type-2 domain-containing protein" evidence="2">
    <location>
        <begin position="17"/>
        <end position="168"/>
    </location>
</feature>
<sequence length="168" mass="19310">MLKIVLLLSAVAFCYGVDRTIDDYCRKDGYIPGTDPHDFYKCEYVPDQCWNRHLEHCPDGGTWDQETKHCKAKPTTQAPTTKPTPVPTTPTPVPTTPTPKPTTQPIPSTTQDDVDFYCSRDGYMPYHLDIHKFYQCENIGPHKWRLTLQPCPGTEVWHQELKRCENDV</sequence>
<feature type="region of interest" description="Disordered" evidence="1">
    <location>
        <begin position="68"/>
        <end position="111"/>
    </location>
</feature>
<evidence type="ECO:0000313" key="5">
    <source>
        <dbReference type="Proteomes" id="UP000759131"/>
    </source>
</evidence>
<dbReference type="InterPro" id="IPR036508">
    <property type="entry name" value="Chitin-bd_dom_sf"/>
</dbReference>
<evidence type="ECO:0000256" key="2">
    <source>
        <dbReference type="SAM" id="SignalP"/>
    </source>
</evidence>
<organism evidence="4">
    <name type="scientific">Medioppia subpectinata</name>
    <dbReference type="NCBI Taxonomy" id="1979941"/>
    <lineage>
        <taxon>Eukaryota</taxon>
        <taxon>Metazoa</taxon>
        <taxon>Ecdysozoa</taxon>
        <taxon>Arthropoda</taxon>
        <taxon>Chelicerata</taxon>
        <taxon>Arachnida</taxon>
        <taxon>Acari</taxon>
        <taxon>Acariformes</taxon>
        <taxon>Sarcoptiformes</taxon>
        <taxon>Oribatida</taxon>
        <taxon>Brachypylina</taxon>
        <taxon>Oppioidea</taxon>
        <taxon>Oppiidae</taxon>
        <taxon>Medioppia</taxon>
    </lineage>
</organism>
<proteinExistence type="predicted"/>
<reference evidence="4" key="1">
    <citation type="submission" date="2020-11" db="EMBL/GenBank/DDBJ databases">
        <authorList>
            <person name="Tran Van P."/>
        </authorList>
    </citation>
    <scope>NUCLEOTIDE SEQUENCE</scope>
</reference>
<dbReference type="EMBL" id="CAJPIZ010003420">
    <property type="protein sequence ID" value="CAG2106340.1"/>
    <property type="molecule type" value="Genomic_DNA"/>
</dbReference>
<feature type="compositionally biased region" description="Pro residues" evidence="1">
    <location>
        <begin position="82"/>
        <end position="104"/>
    </location>
</feature>
<protein>
    <recommendedName>
        <fullName evidence="3">Chitin-binding type-2 domain-containing protein</fullName>
    </recommendedName>
</protein>
<keyword evidence="2" id="KW-0732">Signal</keyword>
<dbReference type="EMBL" id="OC857995">
    <property type="protein sequence ID" value="CAD7625910.1"/>
    <property type="molecule type" value="Genomic_DNA"/>
</dbReference>
<evidence type="ECO:0000256" key="1">
    <source>
        <dbReference type="SAM" id="MobiDB-lite"/>
    </source>
</evidence>
<dbReference type="GO" id="GO:0008061">
    <property type="term" value="F:chitin binding"/>
    <property type="evidence" value="ECO:0007669"/>
    <property type="project" value="InterPro"/>
</dbReference>
<dbReference type="InterPro" id="IPR002557">
    <property type="entry name" value="Chitin-bd_dom"/>
</dbReference>
<gene>
    <name evidence="4" type="ORF">OSB1V03_LOCUS6343</name>
</gene>
<dbReference type="OrthoDB" id="6525435at2759"/>
<evidence type="ECO:0000259" key="3">
    <source>
        <dbReference type="Pfam" id="PF01607"/>
    </source>
</evidence>
<dbReference type="Gene3D" id="3.20.20.80">
    <property type="entry name" value="Glycosidases"/>
    <property type="match status" value="1"/>
</dbReference>
<keyword evidence="5" id="KW-1185">Reference proteome</keyword>